<keyword evidence="2" id="KW-1185">Reference proteome</keyword>
<evidence type="ECO:0000313" key="2">
    <source>
        <dbReference type="Proteomes" id="UP001152799"/>
    </source>
</evidence>
<dbReference type="AlphaFoldDB" id="A0A9N9MGW4"/>
<name>A0A9N9MGW4_9CUCU</name>
<protein>
    <submittedName>
        <fullName evidence="1">Uncharacterized protein</fullName>
    </submittedName>
</protein>
<organism evidence="1 2">
    <name type="scientific">Ceutorhynchus assimilis</name>
    <name type="common">cabbage seed weevil</name>
    <dbReference type="NCBI Taxonomy" id="467358"/>
    <lineage>
        <taxon>Eukaryota</taxon>
        <taxon>Metazoa</taxon>
        <taxon>Ecdysozoa</taxon>
        <taxon>Arthropoda</taxon>
        <taxon>Hexapoda</taxon>
        <taxon>Insecta</taxon>
        <taxon>Pterygota</taxon>
        <taxon>Neoptera</taxon>
        <taxon>Endopterygota</taxon>
        <taxon>Coleoptera</taxon>
        <taxon>Polyphaga</taxon>
        <taxon>Cucujiformia</taxon>
        <taxon>Curculionidae</taxon>
        <taxon>Ceutorhynchinae</taxon>
        <taxon>Ceutorhynchus</taxon>
    </lineage>
</organism>
<reference evidence="1" key="1">
    <citation type="submission" date="2022-01" db="EMBL/GenBank/DDBJ databases">
        <authorList>
            <person name="King R."/>
        </authorList>
    </citation>
    <scope>NUCLEOTIDE SEQUENCE</scope>
</reference>
<dbReference type="EMBL" id="OU892289">
    <property type="protein sequence ID" value="CAG9763481.1"/>
    <property type="molecule type" value="Genomic_DNA"/>
</dbReference>
<accession>A0A9N9MGW4</accession>
<dbReference type="SUPFAM" id="SSF52266">
    <property type="entry name" value="SGNH hydrolase"/>
    <property type="match status" value="1"/>
</dbReference>
<sequence length="304" mass="33710">MLTKVGVLEKENANHLKHIISLREEINKGSSQLIDLPDESFASPSNRNTVQIGSEHERKLLIISDEHGKNLDRNILKHLDNGKYRVESVIKPGAHYDSVLEGLERTIKNYNSDDYVVVVAGSNDFLTGSRPKFYKIHEKIGVCFIFLACPSTIKSQSSNNLIQQFNNCLKQIINTYNTTSNKSFDFINININHGIKVRNWLIGKMIAESIQLSVLQSKLMNKETGSASKLTQVNQSILPTDGSQNSMSPQALDRTGMFFGLGTSSHSISLFDELNTSCDGSNMNLNCSFLGGNMTQIKGPPQTA</sequence>
<evidence type="ECO:0000313" key="1">
    <source>
        <dbReference type="EMBL" id="CAG9763481.1"/>
    </source>
</evidence>
<gene>
    <name evidence="1" type="ORF">CEUTPL_LOCUS4142</name>
</gene>
<dbReference type="OrthoDB" id="6783232at2759"/>
<dbReference type="Proteomes" id="UP001152799">
    <property type="component" value="Chromosome 13"/>
</dbReference>
<proteinExistence type="predicted"/>